<evidence type="ECO:0000313" key="4">
    <source>
        <dbReference type="EMBL" id="ANK61708.1"/>
    </source>
</evidence>
<dbReference type="InterPro" id="IPR001296">
    <property type="entry name" value="Glyco_trans_1"/>
</dbReference>
<keyword evidence="2" id="KW-0808">Transferase</keyword>
<keyword evidence="1" id="KW-0328">Glycosyltransferase</keyword>
<dbReference type="EMBL" id="CP014873">
    <property type="protein sequence ID" value="ANK61708.1"/>
    <property type="molecule type" value="Genomic_DNA"/>
</dbReference>
<evidence type="ECO:0000256" key="2">
    <source>
        <dbReference type="ARBA" id="ARBA00022679"/>
    </source>
</evidence>
<dbReference type="Gene3D" id="3.40.50.2000">
    <property type="entry name" value="Glycogen Phosphorylase B"/>
    <property type="match status" value="3"/>
</dbReference>
<evidence type="ECO:0000259" key="3">
    <source>
        <dbReference type="Pfam" id="PF00534"/>
    </source>
</evidence>
<evidence type="ECO:0000313" key="5">
    <source>
        <dbReference type="Proteomes" id="UP000078582"/>
    </source>
</evidence>
<dbReference type="Pfam" id="PF00534">
    <property type="entry name" value="Glycos_transf_1"/>
    <property type="match status" value="1"/>
</dbReference>
<dbReference type="SUPFAM" id="SSF53756">
    <property type="entry name" value="UDP-Glycosyltransferase/glycogen phosphorylase"/>
    <property type="match status" value="1"/>
</dbReference>
<gene>
    <name evidence="4" type="ORF">AYR53_02360</name>
</gene>
<keyword evidence="5" id="KW-1185">Reference proteome</keyword>
<protein>
    <recommendedName>
        <fullName evidence="3">Glycosyl transferase family 1 domain-containing protein</fullName>
    </recommendedName>
</protein>
<sequence>MLYFVNDYFVALNSGIEHAEIKRAQLFKHQGIAAKIVTQSYNSMQYANKMRFGLSQDQVINMYDYFQGIVDLIPKANKRPTIATLNLAADYNVLPGNNVSRVYDGDRLVMDVHFIDGTVGQLGYVDLFDQFGKKVLRVLWDYRGFKSREEFYSGNGDLVGRITYNPAGKRIVEEYFALNKDNQLYLSSLQLVNYRQQTLYFTSHTSLFSFFLDELNRQGGDQAAFIADRPGIAYDAVLAMQTKAPKYVSIPTTHTVNPKDQVSADLAGIYANALVKQVNQLTGIIVATEAQKQDLLSWFGGKHSPVSVFVISQIVVPDQIAQAAPVLLAKRHYHEVIVVGHLTKERQTDQVITAFQQIYELVPDARLLIYGYGDQQKALTEQIKQAGLEDVVFLKGYQPDLRQVYDQAWLYINTSSGDSQPLALGEALSHGVPAIAYRFNYGPADLIQNGVNGYLIENDDISKLAQQMLHVLTDDSRWQTLSHNAYISMAAYTETNVMAKWQFISK</sequence>
<dbReference type="AlphaFoldDB" id="A0A192H098"/>
<name>A0A192H098_9LACO</name>
<dbReference type="PANTHER" id="PTHR12526:SF629">
    <property type="entry name" value="TEICHURONIC ACID BIOSYNTHESIS GLYCOSYLTRANSFERASE TUAH-RELATED"/>
    <property type="match status" value="1"/>
</dbReference>
<dbReference type="OrthoDB" id="570545at2"/>
<accession>A0A192H098</accession>
<feature type="domain" description="Glycosyl transferase family 1" evidence="3">
    <location>
        <begin position="334"/>
        <end position="486"/>
    </location>
</feature>
<evidence type="ECO:0000256" key="1">
    <source>
        <dbReference type="ARBA" id="ARBA00022676"/>
    </source>
</evidence>
<organism evidence="4 5">
    <name type="scientific">Loigolactobacillus backii</name>
    <dbReference type="NCBI Taxonomy" id="375175"/>
    <lineage>
        <taxon>Bacteria</taxon>
        <taxon>Bacillati</taxon>
        <taxon>Bacillota</taxon>
        <taxon>Bacilli</taxon>
        <taxon>Lactobacillales</taxon>
        <taxon>Lactobacillaceae</taxon>
        <taxon>Loigolactobacillus</taxon>
    </lineage>
</organism>
<proteinExistence type="predicted"/>
<dbReference type="GO" id="GO:0016757">
    <property type="term" value="F:glycosyltransferase activity"/>
    <property type="evidence" value="ECO:0007669"/>
    <property type="project" value="UniProtKB-KW"/>
</dbReference>
<reference evidence="4 5" key="1">
    <citation type="submission" date="2016-03" db="EMBL/GenBank/DDBJ databases">
        <title>Pediococcus and Lactobacillus from brewery environment - whole genome sequencing and assembly.</title>
        <authorList>
            <person name="Behr J."/>
            <person name="Geissler A.J."/>
            <person name="Vogel R.F."/>
        </authorList>
    </citation>
    <scope>NUCLEOTIDE SEQUENCE [LARGE SCALE GENOMIC DNA]</scope>
    <source>
        <strain evidence="4 5">TMW 1.1989</strain>
    </source>
</reference>
<dbReference type="PANTHER" id="PTHR12526">
    <property type="entry name" value="GLYCOSYLTRANSFERASE"/>
    <property type="match status" value="1"/>
</dbReference>
<dbReference type="STRING" id="375175.AYR53_02360"/>
<dbReference type="Proteomes" id="UP000078582">
    <property type="component" value="Chromosome"/>
</dbReference>
<dbReference type="GeneID" id="42981079"/>
<dbReference type="RefSeq" id="WP_068279583.1">
    <property type="nucleotide sequence ID" value="NZ_CP014873.1"/>
</dbReference>